<reference evidence="1 2" key="1">
    <citation type="submission" date="2024-02" db="EMBL/GenBank/DDBJ databases">
        <title>Bacteria isolated from the canopy kelp, Nereocystis luetkeana.</title>
        <authorList>
            <person name="Pfister C.A."/>
            <person name="Younker I.T."/>
            <person name="Light S.H."/>
        </authorList>
    </citation>
    <scope>NUCLEOTIDE SEQUENCE [LARGE SCALE GENOMIC DNA]</scope>
    <source>
        <strain evidence="1 2">TI.1.15</strain>
    </source>
</reference>
<keyword evidence="2" id="KW-1185">Reference proteome</keyword>
<gene>
    <name evidence="1" type="ORF">V8Z71_11015</name>
</gene>
<dbReference type="Proteomes" id="UP001377160">
    <property type="component" value="Unassembled WGS sequence"/>
</dbReference>
<name>A0ABU9FRL3_9VIBR</name>
<sequence>MEIALPITVIFAVALFLVKEILEMVRKSQAKQRKLQAFKAVLKEELELNLWSWKKFESLLNRVRDAGQSGSYCYFTSPAGTERFEVIDEQGHGTGQVFPKVETEFHSKLLVDVAELDAEMYLKLLASYKALSELQHLRNRIVDFLNEDQNSDVENFANYTLEDLSPLYDELDKLYQYCTGSKLTEHRMR</sequence>
<evidence type="ECO:0000313" key="2">
    <source>
        <dbReference type="Proteomes" id="UP001377160"/>
    </source>
</evidence>
<accession>A0ABU9FRL3</accession>
<evidence type="ECO:0000313" key="1">
    <source>
        <dbReference type="EMBL" id="MEL0608842.1"/>
    </source>
</evidence>
<dbReference type="EMBL" id="JBANDX010000007">
    <property type="protein sequence ID" value="MEL0608842.1"/>
    <property type="molecule type" value="Genomic_DNA"/>
</dbReference>
<proteinExistence type="predicted"/>
<protein>
    <submittedName>
        <fullName evidence="1">Uncharacterized protein</fullName>
    </submittedName>
</protein>
<organism evidence="1 2">
    <name type="scientific">Vibrio echinoideorum</name>
    <dbReference type="NCBI Taxonomy" id="2100116"/>
    <lineage>
        <taxon>Bacteria</taxon>
        <taxon>Pseudomonadati</taxon>
        <taxon>Pseudomonadota</taxon>
        <taxon>Gammaproteobacteria</taxon>
        <taxon>Vibrionales</taxon>
        <taxon>Vibrionaceae</taxon>
        <taxon>Vibrio</taxon>
    </lineage>
</organism>
<comment type="caution">
    <text evidence="1">The sequence shown here is derived from an EMBL/GenBank/DDBJ whole genome shotgun (WGS) entry which is preliminary data.</text>
</comment>
<dbReference type="RefSeq" id="WP_341635092.1">
    <property type="nucleotide sequence ID" value="NZ_JBANDX010000007.1"/>
</dbReference>